<sequence>MLNIEIDNPELEASLQQLFGNNQQSIASAFAEFVQHRKIKQDVGVSVTQLTAGEGLPLQQVMQDIRRKYE</sequence>
<protein>
    <recommendedName>
        <fullName evidence="3">DUF2281 domain-containing protein</fullName>
    </recommendedName>
</protein>
<evidence type="ECO:0000313" key="2">
    <source>
        <dbReference type="Proteomes" id="UP000652176"/>
    </source>
</evidence>
<name>A0ABR9CXE1_9GAMM</name>
<comment type="caution">
    <text evidence="1">The sequence shown here is derived from an EMBL/GenBank/DDBJ whole genome shotgun (WGS) entry which is preliminary data.</text>
</comment>
<organism evidence="1 2">
    <name type="scientific">Methylomonas albis</name>
    <dbReference type="NCBI Taxonomy" id="1854563"/>
    <lineage>
        <taxon>Bacteria</taxon>
        <taxon>Pseudomonadati</taxon>
        <taxon>Pseudomonadota</taxon>
        <taxon>Gammaproteobacteria</taxon>
        <taxon>Methylococcales</taxon>
        <taxon>Methylococcaceae</taxon>
        <taxon>Methylomonas</taxon>
    </lineage>
</organism>
<dbReference type="Proteomes" id="UP000652176">
    <property type="component" value="Unassembled WGS sequence"/>
</dbReference>
<dbReference type="RefSeq" id="WP_192373907.1">
    <property type="nucleotide sequence ID" value="NZ_CAJHIV010000001.1"/>
</dbReference>
<accession>A0ABR9CXE1</accession>
<reference evidence="1 2" key="1">
    <citation type="submission" date="2020-09" db="EMBL/GenBank/DDBJ databases">
        <title>Methylomonas albis sp. nov. and Methylomonas fluvii sp. nov.: Two cold-adapted methanotrophs from the River Elbe and an amended description of Methylovulum psychrotolerans strain Eb1.</title>
        <authorList>
            <person name="Bussmann I.K."/>
            <person name="Klings K.-W."/>
            <person name="Warnstedt J."/>
            <person name="Hoppert M."/>
            <person name="Saborowski A."/>
            <person name="Horn F."/>
            <person name="Liebner S."/>
        </authorList>
    </citation>
    <scope>NUCLEOTIDE SEQUENCE [LARGE SCALE GENOMIC DNA]</scope>
    <source>
        <strain evidence="1 2">EbA</strain>
    </source>
</reference>
<evidence type="ECO:0008006" key="3">
    <source>
        <dbReference type="Google" id="ProtNLM"/>
    </source>
</evidence>
<dbReference type="EMBL" id="JACXSS010000001">
    <property type="protein sequence ID" value="MBD9355544.1"/>
    <property type="molecule type" value="Genomic_DNA"/>
</dbReference>
<evidence type="ECO:0000313" key="1">
    <source>
        <dbReference type="EMBL" id="MBD9355544.1"/>
    </source>
</evidence>
<gene>
    <name evidence="1" type="ORF">IE877_06575</name>
</gene>
<keyword evidence="2" id="KW-1185">Reference proteome</keyword>
<proteinExistence type="predicted"/>